<dbReference type="SUPFAM" id="SSF48452">
    <property type="entry name" value="TPR-like"/>
    <property type="match status" value="2"/>
</dbReference>
<dbReference type="RefSeq" id="WP_359358128.1">
    <property type="nucleotide sequence ID" value="NZ_JBEYXV010000029.1"/>
</dbReference>
<keyword evidence="4" id="KW-1185">Reference proteome</keyword>
<evidence type="ECO:0000313" key="3">
    <source>
        <dbReference type="EMBL" id="MEU6826704.1"/>
    </source>
</evidence>
<dbReference type="Gene3D" id="1.25.40.10">
    <property type="entry name" value="Tetratricopeptide repeat domain"/>
    <property type="match status" value="3"/>
</dbReference>
<proteinExistence type="predicted"/>
<protein>
    <submittedName>
        <fullName evidence="3">Tetratricopeptide repeat protein</fullName>
    </submittedName>
</protein>
<dbReference type="PRINTS" id="PR00364">
    <property type="entry name" value="DISEASERSIST"/>
</dbReference>
<dbReference type="PANTHER" id="PTHR47691">
    <property type="entry name" value="REGULATOR-RELATED"/>
    <property type="match status" value="1"/>
</dbReference>
<organism evidence="3 4">
    <name type="scientific">Streptomyces atriruber</name>
    <dbReference type="NCBI Taxonomy" id="545121"/>
    <lineage>
        <taxon>Bacteria</taxon>
        <taxon>Bacillati</taxon>
        <taxon>Actinomycetota</taxon>
        <taxon>Actinomycetes</taxon>
        <taxon>Kitasatosporales</taxon>
        <taxon>Streptomycetaceae</taxon>
        <taxon>Streptomyces</taxon>
    </lineage>
</organism>
<dbReference type="EMBL" id="JBEYXV010000029">
    <property type="protein sequence ID" value="MEU6826704.1"/>
    <property type="molecule type" value="Genomic_DNA"/>
</dbReference>
<dbReference type="SUPFAM" id="SSF52540">
    <property type="entry name" value="P-loop containing nucleoside triphosphate hydrolases"/>
    <property type="match status" value="1"/>
</dbReference>
<dbReference type="Proteomes" id="UP001551176">
    <property type="component" value="Unassembled WGS sequence"/>
</dbReference>
<dbReference type="Pfam" id="PF13424">
    <property type="entry name" value="TPR_12"/>
    <property type="match status" value="3"/>
</dbReference>
<dbReference type="InterPro" id="IPR011990">
    <property type="entry name" value="TPR-like_helical_dom_sf"/>
</dbReference>
<name>A0ABV3C0A5_9ACTN</name>
<dbReference type="SMART" id="SM00028">
    <property type="entry name" value="TPR"/>
    <property type="match status" value="8"/>
</dbReference>
<dbReference type="InterPro" id="IPR027417">
    <property type="entry name" value="P-loop_NTPase"/>
</dbReference>
<evidence type="ECO:0000256" key="1">
    <source>
        <dbReference type="SAM" id="MobiDB-lite"/>
    </source>
</evidence>
<feature type="region of interest" description="Disordered" evidence="1">
    <location>
        <begin position="1"/>
        <end position="24"/>
    </location>
</feature>
<dbReference type="InterPro" id="IPR002182">
    <property type="entry name" value="NB-ARC"/>
</dbReference>
<comment type="caution">
    <text evidence="3">The sequence shown here is derived from an EMBL/GenBank/DDBJ whole genome shotgun (WGS) entry which is preliminary data.</text>
</comment>
<dbReference type="InterPro" id="IPR019734">
    <property type="entry name" value="TPR_rpt"/>
</dbReference>
<feature type="domain" description="NB-ARC" evidence="2">
    <location>
        <begin position="73"/>
        <end position="227"/>
    </location>
</feature>
<reference evidence="3 4" key="1">
    <citation type="submission" date="2024-06" db="EMBL/GenBank/DDBJ databases">
        <title>The Natural Products Discovery Center: Release of the First 8490 Sequenced Strains for Exploring Actinobacteria Biosynthetic Diversity.</title>
        <authorList>
            <person name="Kalkreuter E."/>
            <person name="Kautsar S.A."/>
            <person name="Yang D."/>
            <person name="Bader C.D."/>
            <person name="Teijaro C.N."/>
            <person name="Fluegel L."/>
            <person name="Davis C.M."/>
            <person name="Simpson J.R."/>
            <person name="Lauterbach L."/>
            <person name="Steele A.D."/>
            <person name="Gui C."/>
            <person name="Meng S."/>
            <person name="Li G."/>
            <person name="Viehrig K."/>
            <person name="Ye F."/>
            <person name="Su P."/>
            <person name="Kiefer A.F."/>
            <person name="Nichols A."/>
            <person name="Cepeda A.J."/>
            <person name="Yan W."/>
            <person name="Fan B."/>
            <person name="Jiang Y."/>
            <person name="Adhikari A."/>
            <person name="Zheng C.-J."/>
            <person name="Schuster L."/>
            <person name="Cowan T.M."/>
            <person name="Smanski M.J."/>
            <person name="Chevrette M.G."/>
            <person name="De Carvalho L.P.S."/>
            <person name="Shen B."/>
        </authorList>
    </citation>
    <scope>NUCLEOTIDE SEQUENCE [LARGE SCALE GENOMIC DNA]</scope>
    <source>
        <strain evidence="3 4">NPDC046838</strain>
    </source>
</reference>
<dbReference type="Pfam" id="PF00931">
    <property type="entry name" value="NB-ARC"/>
    <property type="match status" value="1"/>
</dbReference>
<feature type="compositionally biased region" description="Pro residues" evidence="1">
    <location>
        <begin position="1"/>
        <end position="10"/>
    </location>
</feature>
<dbReference type="Gene3D" id="3.40.50.300">
    <property type="entry name" value="P-loop containing nucleotide triphosphate hydrolases"/>
    <property type="match status" value="1"/>
</dbReference>
<sequence>MTGAEGPPPQRVRQEAAADGSGEAYQAGRDLHRTTHVHEAPAPVRPTVIRGLRRDTLYFTGRDEELRLLLGAIASGEVRIHTINGMPGVGKTALVTRAAHLLAGQFPDGQFFVDLRAHAQGQAPADPVDVLATLLAGLGMDPRSLPTSLDGRSGLWRDRLAGRRVLLVLDDAADSDQIESLLPGGPSCLTLVTSRSRLVDLDGGKPWSLGTLPHDEAMTLFSRLAHRGTRGAPHGIDASHTVSAHAVGISEADTDVVDNIVELCGRLPLAIVLLAGRLSHRPTWTLADLAADFTATTDRLDHLVARKRAVSAAFALSYQDLPPGRRRLFRRLGLHPGPDIDLRAAAALDGIPDAEARAGLEALYTDHLLEEMAPRRYSLHGLLREFAAHRSACEETADDCDRALGRLVTYYRSTAEQAERVISARGPGDPGLPDAGSALNWLRTERANALACLDHAADHEQHEQVVGLTAALAPFLLREGPWPQAVALHERAVAAARATSDPHGEAHALVELGFIRYATGDFAVSTDFHERALALFEELGDRPGQAQALHGLGRVRATADDYAAATGFHARALALFQELGDRHGQANALHGLGRVRYMTADYTASTELSGRALALFDAVGDRGGQGSTLLCLGFVRYLTGEYEAATGFQERALVLFEELGHLHGQANALQDLGRVRFVMGDYVAAASLHERALVLFEELGDRHGRANGLNNLGRARFVMGDYVAAASLHERALVLFEELGDRHGWANGLNNLGRVRYAAGDNEAAADLHRKALELFEEIGSPHGRCNALHDLGRTHYSAGAYATAADLYEQALHLFQQVGDPQGEAEVWNSVGALRTAATGAGEGLAAHRKALELARLVGSPLDEATALEGAARSQILAGDPEAAMADLRQAARLYDRIGAKAATTEGRRTAQD</sequence>
<evidence type="ECO:0000259" key="2">
    <source>
        <dbReference type="Pfam" id="PF00931"/>
    </source>
</evidence>
<accession>A0ABV3C0A5</accession>
<gene>
    <name evidence="3" type="ORF">ABZ921_39385</name>
</gene>
<evidence type="ECO:0000313" key="4">
    <source>
        <dbReference type="Proteomes" id="UP001551176"/>
    </source>
</evidence>
<dbReference type="PANTHER" id="PTHR47691:SF3">
    <property type="entry name" value="HTH-TYPE TRANSCRIPTIONAL REGULATOR RV0890C-RELATED"/>
    <property type="match status" value="1"/>
</dbReference>